<dbReference type="SUPFAM" id="SSF53850">
    <property type="entry name" value="Periplasmic binding protein-like II"/>
    <property type="match status" value="1"/>
</dbReference>
<dbReference type="Proteomes" id="UP000053157">
    <property type="component" value="Unassembled WGS sequence"/>
</dbReference>
<protein>
    <submittedName>
        <fullName evidence="2">Phosphate ABC transporter substrate-binding protein</fullName>
    </submittedName>
</protein>
<evidence type="ECO:0000313" key="2">
    <source>
        <dbReference type="EMBL" id="KTG29739.1"/>
    </source>
</evidence>
<organism evidence="2 3">
    <name type="scientific">Haloferax profundi</name>
    <dbReference type="NCBI Taxonomy" id="1544718"/>
    <lineage>
        <taxon>Archaea</taxon>
        <taxon>Methanobacteriati</taxon>
        <taxon>Methanobacteriota</taxon>
        <taxon>Stenosarchaea group</taxon>
        <taxon>Halobacteria</taxon>
        <taxon>Halobacteriales</taxon>
        <taxon>Haloferacaceae</taxon>
        <taxon>Haloferax</taxon>
    </lineage>
</organism>
<dbReference type="EMBL" id="LOPV01000091">
    <property type="protein sequence ID" value="KTG29739.1"/>
    <property type="molecule type" value="Genomic_DNA"/>
</dbReference>
<sequence>MSSRRNFLKKAGAAGALGMAGLSGCIGDFGEQAYGNGEINFMMSPTEPQDYMRSQYKPYAEYLEEQVGTTVKLKYAADYSAVLQGLGSGTADIAETGPFAAALGVKADKANIALQRHAYGSWDYTSVIVTKKDSEINSLTDLEGEKVGFADMTSASGSLYPLYMLKKAGLTIGEAPVSDSGADFTGVWSGHAEAFAALENDQVAAAGVGQFITLGDDGEVADGYEYVKTYDGIPRAPMVVSPNLSEQEQTDLVDALQNAPESVYNGADGEGGTDDDLWFDSVREANLETYQPVIEVANELDLSTDLLNQG</sequence>
<dbReference type="PROSITE" id="PS51318">
    <property type="entry name" value="TAT"/>
    <property type="match status" value="1"/>
</dbReference>
<keyword evidence="1" id="KW-0732">Signal</keyword>
<dbReference type="Pfam" id="PF12974">
    <property type="entry name" value="Phosphonate-bd"/>
    <property type="match status" value="1"/>
</dbReference>
<dbReference type="PROSITE" id="PS51257">
    <property type="entry name" value="PROKAR_LIPOPROTEIN"/>
    <property type="match status" value="1"/>
</dbReference>
<dbReference type="PANTHER" id="PTHR35841:SF1">
    <property type="entry name" value="PHOSPHONATES-BINDING PERIPLASMIC PROTEIN"/>
    <property type="match status" value="1"/>
</dbReference>
<dbReference type="InterPro" id="IPR019546">
    <property type="entry name" value="TAT_signal_bac_arc"/>
</dbReference>
<dbReference type="PANTHER" id="PTHR35841">
    <property type="entry name" value="PHOSPHONATES-BINDING PERIPLASMIC PROTEIN"/>
    <property type="match status" value="1"/>
</dbReference>
<dbReference type="AlphaFoldDB" id="A0A0W1STU9"/>
<keyword evidence="3" id="KW-1185">Reference proteome</keyword>
<accession>A0A0W1STU9</accession>
<name>A0A0W1STU9_9EURY</name>
<evidence type="ECO:0000256" key="1">
    <source>
        <dbReference type="ARBA" id="ARBA00022729"/>
    </source>
</evidence>
<dbReference type="Gene3D" id="3.40.190.10">
    <property type="entry name" value="Periplasmic binding protein-like II"/>
    <property type="match status" value="2"/>
</dbReference>
<dbReference type="CDD" id="cd01071">
    <property type="entry name" value="PBP2_PhnD_like"/>
    <property type="match status" value="1"/>
</dbReference>
<dbReference type="OrthoDB" id="146127at2157"/>
<dbReference type="NCBIfam" id="TIGR01098">
    <property type="entry name" value="3A0109s03R"/>
    <property type="match status" value="1"/>
</dbReference>
<dbReference type="NCBIfam" id="TIGR01409">
    <property type="entry name" value="TAT_signal_seq"/>
    <property type="match status" value="1"/>
</dbReference>
<comment type="caution">
    <text evidence="2">The sequence shown here is derived from an EMBL/GenBank/DDBJ whole genome shotgun (WGS) entry which is preliminary data.</text>
</comment>
<evidence type="ECO:0000313" key="3">
    <source>
        <dbReference type="Proteomes" id="UP000053157"/>
    </source>
</evidence>
<dbReference type="RefSeq" id="WP_058571286.1">
    <property type="nucleotide sequence ID" value="NZ_LOPV01000091.1"/>
</dbReference>
<dbReference type="GO" id="GO:0055085">
    <property type="term" value="P:transmembrane transport"/>
    <property type="evidence" value="ECO:0007669"/>
    <property type="project" value="InterPro"/>
</dbReference>
<dbReference type="GO" id="GO:0043190">
    <property type="term" value="C:ATP-binding cassette (ABC) transporter complex"/>
    <property type="evidence" value="ECO:0007669"/>
    <property type="project" value="InterPro"/>
</dbReference>
<reference evidence="2 3" key="1">
    <citation type="submission" date="2015-12" db="EMBL/GenBank/DDBJ databases">
        <title>Haloferax profundi sp. nov. isolated from the Discovery deep brine-seawater interface in the Red Sea.</title>
        <authorList>
            <person name="Zhang G."/>
            <person name="Stingl U."/>
            <person name="Rashid M."/>
        </authorList>
    </citation>
    <scope>NUCLEOTIDE SEQUENCE [LARGE SCALE GENOMIC DNA]</scope>
    <source>
        <strain evidence="2 3">SB29</strain>
    </source>
</reference>
<dbReference type="InterPro" id="IPR005770">
    <property type="entry name" value="PhnD"/>
</dbReference>
<dbReference type="InterPro" id="IPR006311">
    <property type="entry name" value="TAT_signal"/>
</dbReference>
<proteinExistence type="predicted"/>
<gene>
    <name evidence="2" type="ORF">AUR66_09235</name>
</gene>